<organism evidence="2 3">
    <name type="scientific">Rhodoferax potami</name>
    <dbReference type="NCBI Taxonomy" id="3068338"/>
    <lineage>
        <taxon>Bacteria</taxon>
        <taxon>Pseudomonadati</taxon>
        <taxon>Pseudomonadota</taxon>
        <taxon>Betaproteobacteria</taxon>
        <taxon>Burkholderiales</taxon>
        <taxon>Comamonadaceae</taxon>
        <taxon>Rhodoferax</taxon>
    </lineage>
</organism>
<feature type="signal peptide" evidence="1">
    <location>
        <begin position="1"/>
        <end position="33"/>
    </location>
</feature>
<reference evidence="2 3" key="1">
    <citation type="submission" date="2023-08" db="EMBL/GenBank/DDBJ databases">
        <title>Rhodoferax potami sp. nov. and Rhodoferax mekongensis sp. nov., isolated from the Mekong River in Thailand.</title>
        <authorList>
            <person name="Kitikhun S."/>
            <person name="Charoenyingcharoen P."/>
            <person name="Siriarchawattana P."/>
            <person name="Likhitrattanapisal S."/>
            <person name="Nilsakha T."/>
            <person name="Chanpet A."/>
            <person name="Rattanawaree P."/>
            <person name="Ingsriswang S."/>
        </authorList>
    </citation>
    <scope>NUCLEOTIDE SEQUENCE [LARGE SCALE GENOMIC DNA]</scope>
    <source>
        <strain evidence="2 3">TBRC 17660</strain>
    </source>
</reference>
<feature type="chain" id="PRO_5045607578" description="Rap1a immunity protein domain-containing protein" evidence="1">
    <location>
        <begin position="34"/>
        <end position="128"/>
    </location>
</feature>
<dbReference type="Proteomes" id="UP001321700">
    <property type="component" value="Unassembled WGS sequence"/>
</dbReference>
<evidence type="ECO:0008006" key="4">
    <source>
        <dbReference type="Google" id="ProtNLM"/>
    </source>
</evidence>
<proteinExistence type="predicted"/>
<dbReference type="EMBL" id="JAVBIK010000001">
    <property type="protein sequence ID" value="MDT7519621.1"/>
    <property type="molecule type" value="Genomic_DNA"/>
</dbReference>
<protein>
    <recommendedName>
        <fullName evidence="4">Rap1a immunity protein domain-containing protein</fullName>
    </recommendedName>
</protein>
<accession>A0ABU3KQ73</accession>
<sequence>MRTTLHTPHTFSTLRQAAACLALCLAAASAAHAMTIREMRALEKIEKQGSTYTDYYLVGVMEGALEAHTQAVRAGASASICLNGRRLEPSMAKSLYTTELKRNADLYEADMPVQLVVVNALGTVYPCL</sequence>
<evidence type="ECO:0000256" key="1">
    <source>
        <dbReference type="SAM" id="SignalP"/>
    </source>
</evidence>
<keyword evidence="3" id="KW-1185">Reference proteome</keyword>
<gene>
    <name evidence="2" type="ORF">RAE19_13020</name>
</gene>
<evidence type="ECO:0000313" key="2">
    <source>
        <dbReference type="EMBL" id="MDT7519621.1"/>
    </source>
</evidence>
<dbReference type="RefSeq" id="WP_313875291.1">
    <property type="nucleotide sequence ID" value="NZ_JAVBIK010000001.1"/>
</dbReference>
<comment type="caution">
    <text evidence="2">The sequence shown here is derived from an EMBL/GenBank/DDBJ whole genome shotgun (WGS) entry which is preliminary data.</text>
</comment>
<keyword evidence="1" id="KW-0732">Signal</keyword>
<name>A0ABU3KQ73_9BURK</name>
<evidence type="ECO:0000313" key="3">
    <source>
        <dbReference type="Proteomes" id="UP001321700"/>
    </source>
</evidence>